<gene>
    <name evidence="1" type="ordered locus">Halhy_0522</name>
</gene>
<reference key="2">
    <citation type="submission" date="2011-04" db="EMBL/GenBank/DDBJ databases">
        <title>Complete sequence of chromosome of Haliscomenobacter hydrossis DSM 1100.</title>
        <authorList>
            <consortium name="US DOE Joint Genome Institute (JGI-PGF)"/>
            <person name="Lucas S."/>
            <person name="Han J."/>
            <person name="Lapidus A."/>
            <person name="Bruce D."/>
            <person name="Goodwin L."/>
            <person name="Pitluck S."/>
            <person name="Peters L."/>
            <person name="Kyrpides N."/>
            <person name="Mavromatis K."/>
            <person name="Ivanova N."/>
            <person name="Ovchinnikova G."/>
            <person name="Pagani I."/>
            <person name="Daligault H."/>
            <person name="Detter J.C."/>
            <person name="Han C."/>
            <person name="Land M."/>
            <person name="Hauser L."/>
            <person name="Markowitz V."/>
            <person name="Cheng J.-F."/>
            <person name="Hugenholtz P."/>
            <person name="Woyke T."/>
            <person name="Wu D."/>
            <person name="Verbarg S."/>
            <person name="Frueling A."/>
            <person name="Brambilla E."/>
            <person name="Klenk H.-P."/>
            <person name="Eisen J.A."/>
        </authorList>
    </citation>
    <scope>NUCLEOTIDE SEQUENCE</scope>
    <source>
        <strain>DSM 1100</strain>
    </source>
</reference>
<proteinExistence type="predicted"/>
<dbReference type="EMBL" id="CP002691">
    <property type="protein sequence ID" value="AEE48432.1"/>
    <property type="molecule type" value="Genomic_DNA"/>
</dbReference>
<sequence>MDQKALNEFFDIIKRRKQGNVVVETEKQKKAIIAQMEMDKIDAKI</sequence>
<dbReference type="STRING" id="760192.Halhy_0522"/>
<dbReference type="KEGG" id="hhy:Halhy_0522"/>
<dbReference type="RefSeq" id="WP_013762996.1">
    <property type="nucleotide sequence ID" value="NC_015510.1"/>
</dbReference>
<evidence type="ECO:0000313" key="2">
    <source>
        <dbReference type="Proteomes" id="UP000008461"/>
    </source>
</evidence>
<keyword evidence="2" id="KW-1185">Reference proteome</keyword>
<reference evidence="1 2" key="1">
    <citation type="journal article" date="2011" name="Stand. Genomic Sci.">
        <title>Complete genome sequence of Haliscomenobacter hydrossis type strain (O).</title>
        <authorList>
            <consortium name="US DOE Joint Genome Institute (JGI-PGF)"/>
            <person name="Daligault H."/>
            <person name="Lapidus A."/>
            <person name="Zeytun A."/>
            <person name="Nolan M."/>
            <person name="Lucas S."/>
            <person name="Del Rio T.G."/>
            <person name="Tice H."/>
            <person name="Cheng J.F."/>
            <person name="Tapia R."/>
            <person name="Han C."/>
            <person name="Goodwin L."/>
            <person name="Pitluck S."/>
            <person name="Liolios K."/>
            <person name="Pagani I."/>
            <person name="Ivanova N."/>
            <person name="Huntemann M."/>
            <person name="Mavromatis K."/>
            <person name="Mikhailova N."/>
            <person name="Pati A."/>
            <person name="Chen A."/>
            <person name="Palaniappan K."/>
            <person name="Land M."/>
            <person name="Hauser L."/>
            <person name="Brambilla E.M."/>
            <person name="Rohde M."/>
            <person name="Verbarg S."/>
            <person name="Goker M."/>
            <person name="Bristow J."/>
            <person name="Eisen J.A."/>
            <person name="Markowitz V."/>
            <person name="Hugenholtz P."/>
            <person name="Kyrpides N.C."/>
            <person name="Klenk H.P."/>
            <person name="Woyke T."/>
        </authorList>
    </citation>
    <scope>NUCLEOTIDE SEQUENCE [LARGE SCALE GENOMIC DNA]</scope>
    <source>
        <strain evidence="2">ATCC 27775 / DSM 1100 / LMG 10767 / O</strain>
    </source>
</reference>
<dbReference type="Proteomes" id="UP000008461">
    <property type="component" value="Chromosome"/>
</dbReference>
<dbReference type="AlphaFoldDB" id="F4KZD7"/>
<organism evidence="1 2">
    <name type="scientific">Haliscomenobacter hydrossis (strain ATCC 27775 / DSM 1100 / LMG 10767 / O)</name>
    <dbReference type="NCBI Taxonomy" id="760192"/>
    <lineage>
        <taxon>Bacteria</taxon>
        <taxon>Pseudomonadati</taxon>
        <taxon>Bacteroidota</taxon>
        <taxon>Saprospiria</taxon>
        <taxon>Saprospirales</taxon>
        <taxon>Haliscomenobacteraceae</taxon>
        <taxon>Haliscomenobacter</taxon>
    </lineage>
</organism>
<accession>F4KZD7</accession>
<evidence type="ECO:0000313" key="1">
    <source>
        <dbReference type="EMBL" id="AEE48432.1"/>
    </source>
</evidence>
<protein>
    <submittedName>
        <fullName evidence="1">Uncharacterized protein</fullName>
    </submittedName>
</protein>
<dbReference type="HOGENOM" id="CLU_3200517_0_0_10"/>
<name>F4KZD7_HALH1</name>